<dbReference type="OrthoDB" id="24661at2157"/>
<evidence type="ECO:0000313" key="3">
    <source>
        <dbReference type="Proteomes" id="UP000002654"/>
    </source>
</evidence>
<name>G4RPP4_THETK</name>
<dbReference type="eggNOG" id="arCOG03218">
    <property type="taxonomic scope" value="Archaea"/>
</dbReference>
<dbReference type="Pfam" id="PF04446">
    <property type="entry name" value="Thg1"/>
    <property type="match status" value="1"/>
</dbReference>
<organism evidence="2 3">
    <name type="scientific">Thermoproteus tenax (strain ATCC 35583 / DSM 2078 / JCM 9277 / NBRC 100435 / Kra 1)</name>
    <dbReference type="NCBI Taxonomy" id="768679"/>
    <lineage>
        <taxon>Archaea</taxon>
        <taxon>Thermoproteota</taxon>
        <taxon>Thermoprotei</taxon>
        <taxon>Thermoproteales</taxon>
        <taxon>Thermoproteaceae</taxon>
        <taxon>Thermoproteus</taxon>
    </lineage>
</organism>
<keyword evidence="3" id="KW-1185">Reference proteome</keyword>
<dbReference type="RefSeq" id="WP_014126795.1">
    <property type="nucleotide sequence ID" value="NC_016070.1"/>
</dbReference>
<dbReference type="PATRIC" id="fig|768679.9.peg.894"/>
<dbReference type="GO" id="GO:0008193">
    <property type="term" value="F:tRNA guanylyltransferase activity"/>
    <property type="evidence" value="ECO:0007669"/>
    <property type="project" value="InterPro"/>
</dbReference>
<reference evidence="2 3" key="1">
    <citation type="journal article" date="2011" name="PLoS ONE">
        <title>The complete genome sequence of Thermoproteus tenax: a physiologically versatile member of the Crenarchaeota.</title>
        <authorList>
            <person name="Siebers B."/>
            <person name="Zaparty M."/>
            <person name="Raddatz G."/>
            <person name="Tjaden B."/>
            <person name="Albers S.V."/>
            <person name="Bell S.D."/>
            <person name="Blombach F."/>
            <person name="Kletzin A."/>
            <person name="Kyrpides N."/>
            <person name="Lanz C."/>
            <person name="Plagens A."/>
            <person name="Rampp M."/>
            <person name="Rosinus A."/>
            <person name="von Jan M."/>
            <person name="Makarova K.S."/>
            <person name="Klenk H.P."/>
            <person name="Schuster S.C."/>
            <person name="Hensel R."/>
        </authorList>
    </citation>
    <scope>NUCLEOTIDE SEQUENCE [LARGE SCALE GENOMIC DNA]</scope>
    <source>
        <strain evidence="3">ATCC 35583 / DSM 2078 / JCM 9277 / NBRC 100435 / Kra 1</strain>
    </source>
</reference>
<keyword evidence="2" id="KW-0808">Transferase</keyword>
<gene>
    <name evidence="2" type="ordered locus">TTX_0885</name>
</gene>
<dbReference type="InterPro" id="IPR038469">
    <property type="entry name" value="tRNAHis_GuaTrfase_Thg1_sf"/>
</dbReference>
<protein>
    <submittedName>
        <fullName evidence="2">tRNA (His) guanylyltransferase related enzyme</fullName>
    </submittedName>
</protein>
<dbReference type="Proteomes" id="UP000002654">
    <property type="component" value="Chromosome"/>
</dbReference>
<evidence type="ECO:0000259" key="1">
    <source>
        <dbReference type="Pfam" id="PF04446"/>
    </source>
</evidence>
<dbReference type="InterPro" id="IPR024956">
    <property type="entry name" value="tRNAHis_GuaTrfase_cat"/>
</dbReference>
<dbReference type="AlphaFoldDB" id="G4RPP4"/>
<evidence type="ECO:0000313" key="2">
    <source>
        <dbReference type="EMBL" id="CCC81539.1"/>
    </source>
</evidence>
<dbReference type="GO" id="GO:0006400">
    <property type="term" value="P:tRNA modification"/>
    <property type="evidence" value="ECO:0007669"/>
    <property type="project" value="InterPro"/>
</dbReference>
<dbReference type="EMBL" id="FN869859">
    <property type="protein sequence ID" value="CCC81539.1"/>
    <property type="molecule type" value="Genomic_DNA"/>
</dbReference>
<sequence length="208" mass="22959">MDKIISALLSAEPSKLEVDYRSRELPRDYIEPPFALRLDGVSFGKRLSDLPGPRNWGVHRALVVAASDLGKTLGADIVYVVSDEVNMVFERLAPYRGRVLKLISVLPSLLSSRVSLSLGRPLAFDARAIRLYDEKDVARYILYRARVGLNNYAISMARAKGLLSEATPHIEYVVGALGGVDLSLGWGTLIVRGRRVNLCEFLSSRGLC</sequence>
<dbReference type="GO" id="GO:0000287">
    <property type="term" value="F:magnesium ion binding"/>
    <property type="evidence" value="ECO:0007669"/>
    <property type="project" value="InterPro"/>
</dbReference>
<feature type="domain" description="tRNAHis guanylyltransferase catalytic" evidence="1">
    <location>
        <begin position="33"/>
        <end position="122"/>
    </location>
</feature>
<dbReference type="KEGG" id="ttn:TTX_0885"/>
<proteinExistence type="predicted"/>
<dbReference type="Gene3D" id="3.30.70.3000">
    <property type="match status" value="1"/>
</dbReference>
<dbReference type="HOGENOM" id="CLU_101660_0_0_2"/>
<dbReference type="PaxDb" id="768679-TTX_0885"/>
<keyword evidence="2" id="KW-0548">Nucleotidyltransferase</keyword>
<accession>G4RPP4</accession>
<dbReference type="GeneID" id="11261780"/>
<dbReference type="STRING" id="768679.TTX_0885"/>